<evidence type="ECO:0000313" key="5">
    <source>
        <dbReference type="EMBL" id="PVD29852.1"/>
    </source>
</evidence>
<dbReference type="SMART" id="SM00041">
    <property type="entry name" value="CT"/>
    <property type="match status" value="1"/>
</dbReference>
<sequence length="196" mass="21384">MKGEVTGQVARQILVLLLSTAIVSSFLFSYDEDESEADVGGDEGQGSPSDWDGPYSRQARLMMAAAYSRIGLRSSLAGSHDTCQVDPVRMTIRPPPKYARLCQPTTTISYGCRGGCPSYTRVDDRNGSNILRFCSCCRDVGFGFQPVKMTCTGGFVLLVHVKFARGCECRPCFASPSTVNMQKIRDLLRETSISIG</sequence>
<evidence type="ECO:0000259" key="4">
    <source>
        <dbReference type="PROSITE" id="PS01225"/>
    </source>
</evidence>
<evidence type="ECO:0000313" key="6">
    <source>
        <dbReference type="Proteomes" id="UP000245119"/>
    </source>
</evidence>
<dbReference type="PROSITE" id="PS01185">
    <property type="entry name" value="CTCK_1"/>
    <property type="match status" value="1"/>
</dbReference>
<comment type="caution">
    <text evidence="5">The sequence shown here is derived from an EMBL/GenBank/DDBJ whole genome shotgun (WGS) entry which is preliminary data.</text>
</comment>
<gene>
    <name evidence="5" type="ORF">C0Q70_09109</name>
</gene>
<keyword evidence="3" id="KW-0812">Transmembrane</keyword>
<dbReference type="PROSITE" id="PS01225">
    <property type="entry name" value="CTCK_2"/>
    <property type="match status" value="1"/>
</dbReference>
<keyword evidence="3" id="KW-1133">Transmembrane helix</keyword>
<reference evidence="5 6" key="1">
    <citation type="submission" date="2018-04" db="EMBL/GenBank/DDBJ databases">
        <title>The genome of golden apple snail Pomacea canaliculata provides insight into stress tolerance and invasive adaptation.</title>
        <authorList>
            <person name="Liu C."/>
            <person name="Liu B."/>
            <person name="Ren Y."/>
            <person name="Zhang Y."/>
            <person name="Wang H."/>
            <person name="Li S."/>
            <person name="Jiang F."/>
            <person name="Yin L."/>
            <person name="Zhang G."/>
            <person name="Qian W."/>
            <person name="Fan W."/>
        </authorList>
    </citation>
    <scope>NUCLEOTIDE SEQUENCE [LARGE SCALE GENOMIC DNA]</scope>
    <source>
        <strain evidence="5">SZHN2017</strain>
        <tissue evidence="5">Muscle</tissue>
    </source>
</reference>
<dbReference type="Proteomes" id="UP000245119">
    <property type="component" value="Linkage Group LG5"/>
</dbReference>
<name>A0A2T7P8V3_POMCA</name>
<feature type="disulfide bond" evidence="2">
    <location>
        <begin position="102"/>
        <end position="151"/>
    </location>
</feature>
<keyword evidence="3" id="KW-0472">Membrane</keyword>
<feature type="domain" description="CTCK" evidence="4">
    <location>
        <begin position="83"/>
        <end position="173"/>
    </location>
</feature>
<dbReference type="EMBL" id="PZQS01000005">
    <property type="protein sequence ID" value="PVD29852.1"/>
    <property type="molecule type" value="Genomic_DNA"/>
</dbReference>
<protein>
    <recommendedName>
        <fullName evidence="4">CTCK domain-containing protein</fullName>
    </recommendedName>
</protein>
<organism evidence="5 6">
    <name type="scientific">Pomacea canaliculata</name>
    <name type="common">Golden apple snail</name>
    <dbReference type="NCBI Taxonomy" id="400727"/>
    <lineage>
        <taxon>Eukaryota</taxon>
        <taxon>Metazoa</taxon>
        <taxon>Spiralia</taxon>
        <taxon>Lophotrochozoa</taxon>
        <taxon>Mollusca</taxon>
        <taxon>Gastropoda</taxon>
        <taxon>Caenogastropoda</taxon>
        <taxon>Architaenioglossa</taxon>
        <taxon>Ampullarioidea</taxon>
        <taxon>Ampullariidae</taxon>
        <taxon>Pomacea</taxon>
    </lineage>
</organism>
<dbReference type="InterPro" id="IPR029034">
    <property type="entry name" value="Cystine-knot_cytokine"/>
</dbReference>
<dbReference type="OrthoDB" id="6042322at2759"/>
<keyword evidence="6" id="KW-1185">Reference proteome</keyword>
<comment type="caution">
    <text evidence="2">Lacks conserved residue(s) required for the propagation of feature annotation.</text>
</comment>
<dbReference type="Gene3D" id="2.10.90.10">
    <property type="entry name" value="Cystine-knot cytokines"/>
    <property type="match status" value="1"/>
</dbReference>
<dbReference type="AlphaFoldDB" id="A0A2T7P8V3"/>
<evidence type="ECO:0000256" key="1">
    <source>
        <dbReference type="ARBA" id="ARBA00023157"/>
    </source>
</evidence>
<keyword evidence="1 2" id="KW-1015">Disulfide bond</keyword>
<dbReference type="InterPro" id="IPR006207">
    <property type="entry name" value="Cys_knot_C"/>
</dbReference>
<feature type="transmembrane region" description="Helical" evidence="3">
    <location>
        <begin position="12"/>
        <end position="30"/>
    </location>
</feature>
<evidence type="ECO:0000256" key="3">
    <source>
        <dbReference type="SAM" id="Phobius"/>
    </source>
</evidence>
<accession>A0A2T7P8V3</accession>
<proteinExistence type="predicted"/>
<evidence type="ECO:0000256" key="2">
    <source>
        <dbReference type="PROSITE-ProRule" id="PRU00039"/>
    </source>
</evidence>